<feature type="binding site" evidence="3">
    <location>
        <begin position="15"/>
        <end position="20"/>
    </location>
    <ligand>
        <name>ATP</name>
        <dbReference type="ChEBI" id="CHEBI:30616"/>
    </ligand>
</feature>
<dbReference type="CDD" id="cd02022">
    <property type="entry name" value="DPCK"/>
    <property type="match status" value="1"/>
</dbReference>
<keyword evidence="1 3" id="KW-0547">Nucleotide-binding</keyword>
<dbReference type="GO" id="GO:0015937">
    <property type="term" value="P:coenzyme A biosynthetic process"/>
    <property type="evidence" value="ECO:0007669"/>
    <property type="project" value="UniProtKB-UniRule"/>
</dbReference>
<comment type="caution">
    <text evidence="7">The sequence shown here is derived from an EMBL/GenBank/DDBJ whole genome shotgun (WGS) entry which is preliminary data.</text>
</comment>
<evidence type="ECO:0000256" key="3">
    <source>
        <dbReference type="HAMAP-Rule" id="MF_00376"/>
    </source>
</evidence>
<dbReference type="InterPro" id="IPR008258">
    <property type="entry name" value="Transglycosylase_SLT_dom_1"/>
</dbReference>
<dbReference type="AlphaFoldDB" id="A0A930H3B8"/>
<dbReference type="GO" id="GO:0005737">
    <property type="term" value="C:cytoplasm"/>
    <property type="evidence" value="ECO:0007669"/>
    <property type="project" value="UniProtKB-SubCell"/>
</dbReference>
<protein>
    <recommendedName>
        <fullName evidence="3 4">Dephospho-CoA kinase</fullName>
        <ecNumber evidence="3 4">2.7.1.24</ecNumber>
    </recommendedName>
    <alternativeName>
        <fullName evidence="3">Dephosphocoenzyme A kinase</fullName>
    </alternativeName>
</protein>
<dbReference type="Gene3D" id="1.10.530.10">
    <property type="match status" value="1"/>
</dbReference>
<dbReference type="PANTHER" id="PTHR37423">
    <property type="entry name" value="SOLUBLE LYTIC MUREIN TRANSGLYCOSYLASE-RELATED"/>
    <property type="match status" value="1"/>
</dbReference>
<dbReference type="InterPro" id="IPR001977">
    <property type="entry name" value="Depp_CoAkinase"/>
</dbReference>
<sequence length="569" mass="65310">MSRNKKFIVITGQIASGKSSLAELIKERNENYLVLDADDQIKELYKRGAELYKVLVNEFGDSILNEKGNISKSKLRKIVFLNDENREKLNSLTHPVILKNMVNLAKNSDAEVVFLQIPLLNESIDRLEKLIDVDEIWNVTANDEVRFKRLMERKGITEEIARRIMEIQSEFENENYDILSVENNGDFEELKDKLDLFFKNSCINEGKKIGFFGKLKKSKQEEAEEDKAIVEDKTEDADVVRKLTEDELKAMNTAEEVFNDHPLEKENLDNNENLDGFMKSVFANEQSTENVDLKNLESQNSLNMEKTKLTDLSPLREEKLDSTNSAKNGINNSNEEFFEEEVVEDTKKDKGKKKKKKMKMWKKILITIITVLIICKALFLGAVYYGGKNYPINYIEEIQKYSNEYGVDPKVVLAIMRVESNFKSDAVSKVNAKGLMQVLPDTAKHVAKLLNVNVNSVDLNDPETNVKFGTYYLKYLMQNFSNMDTVYAAYNGGIGNVNTWLKDSKYSNDGVSLYNIPSAETKNYVNKVNKALKAYEILYGKEFPTKKTKGFAKFIDNVKNAVRYIFRNF</sequence>
<feature type="transmembrane region" description="Helical" evidence="5">
    <location>
        <begin position="364"/>
        <end position="385"/>
    </location>
</feature>
<evidence type="ECO:0000313" key="7">
    <source>
        <dbReference type="EMBL" id="MBF1306592.1"/>
    </source>
</evidence>
<keyword evidence="5" id="KW-0472">Membrane</keyword>
<dbReference type="InterPro" id="IPR027417">
    <property type="entry name" value="P-loop_NTPase"/>
</dbReference>
<keyword evidence="2 3" id="KW-0067">ATP-binding</keyword>
<dbReference type="Gene3D" id="3.40.50.300">
    <property type="entry name" value="P-loop containing nucleotide triphosphate hydrolases"/>
    <property type="match status" value="1"/>
</dbReference>
<evidence type="ECO:0000259" key="6">
    <source>
        <dbReference type="Pfam" id="PF01464"/>
    </source>
</evidence>
<evidence type="ECO:0000256" key="1">
    <source>
        <dbReference type="ARBA" id="ARBA00022741"/>
    </source>
</evidence>
<comment type="function">
    <text evidence="3">Catalyzes the phosphorylation of the 3'-hydroxyl group of dephosphocoenzyme A to form coenzyme A.</text>
</comment>
<keyword evidence="3" id="KW-0173">Coenzyme A biosynthesis</keyword>
<dbReference type="NCBIfam" id="TIGR00152">
    <property type="entry name" value="dephospho-CoA kinase"/>
    <property type="match status" value="1"/>
</dbReference>
<feature type="domain" description="Transglycosylase SLT" evidence="6">
    <location>
        <begin position="398"/>
        <end position="506"/>
    </location>
</feature>
<comment type="pathway">
    <text evidence="3">Cofactor biosynthesis; coenzyme A biosynthesis; CoA from (R)-pantothenate: step 5/5.</text>
</comment>
<evidence type="ECO:0000313" key="8">
    <source>
        <dbReference type="Proteomes" id="UP000758611"/>
    </source>
</evidence>
<evidence type="ECO:0000256" key="4">
    <source>
        <dbReference type="NCBIfam" id="TIGR00152"/>
    </source>
</evidence>
<keyword evidence="5" id="KW-1133">Transmembrane helix</keyword>
<dbReference type="CDD" id="cd16896">
    <property type="entry name" value="LT_Slt70-like"/>
    <property type="match status" value="1"/>
</dbReference>
<name>A0A930H3B8_9FIRM</name>
<comment type="subcellular location">
    <subcellularLocation>
        <location evidence="3">Cytoplasm</location>
    </subcellularLocation>
</comment>
<dbReference type="EMBL" id="JABZRE010000004">
    <property type="protein sequence ID" value="MBF1306592.1"/>
    <property type="molecule type" value="Genomic_DNA"/>
</dbReference>
<dbReference type="SUPFAM" id="SSF53955">
    <property type="entry name" value="Lysozyme-like"/>
    <property type="match status" value="1"/>
</dbReference>
<reference evidence="7" key="1">
    <citation type="submission" date="2020-04" db="EMBL/GenBank/DDBJ databases">
        <title>Deep metagenomics examines the oral microbiome during advanced dental caries in children, revealing novel taxa and co-occurrences with host molecules.</title>
        <authorList>
            <person name="Baker J.L."/>
            <person name="Morton J.T."/>
            <person name="Dinis M."/>
            <person name="Alvarez R."/>
            <person name="Tran N.C."/>
            <person name="Knight R."/>
            <person name="Edlund A."/>
        </authorList>
    </citation>
    <scope>NUCLEOTIDE SEQUENCE</scope>
    <source>
        <strain evidence="7">JCVI_23_bin.11</strain>
    </source>
</reference>
<evidence type="ECO:0000256" key="5">
    <source>
        <dbReference type="SAM" id="Phobius"/>
    </source>
</evidence>
<dbReference type="GO" id="GO:0005524">
    <property type="term" value="F:ATP binding"/>
    <property type="evidence" value="ECO:0007669"/>
    <property type="project" value="UniProtKB-UniRule"/>
</dbReference>
<dbReference type="EC" id="2.7.1.24" evidence="3 4"/>
<accession>A0A930H3B8</accession>
<evidence type="ECO:0000256" key="2">
    <source>
        <dbReference type="ARBA" id="ARBA00022840"/>
    </source>
</evidence>
<dbReference type="RefSeq" id="WP_269753849.1">
    <property type="nucleotide sequence ID" value="NZ_CP101409.1"/>
</dbReference>
<dbReference type="PANTHER" id="PTHR37423:SF2">
    <property type="entry name" value="MEMBRANE-BOUND LYTIC MUREIN TRANSGLYCOSYLASE C"/>
    <property type="match status" value="1"/>
</dbReference>
<keyword evidence="3" id="KW-0963">Cytoplasm</keyword>
<gene>
    <name evidence="3 7" type="primary">coaE</name>
    <name evidence="7" type="ORF">HXM94_02205</name>
</gene>
<dbReference type="Proteomes" id="UP000758611">
    <property type="component" value="Unassembled WGS sequence"/>
</dbReference>
<keyword evidence="3 7" id="KW-0808">Transferase</keyword>
<comment type="catalytic activity">
    <reaction evidence="3">
        <text>3'-dephospho-CoA + ATP = ADP + CoA + H(+)</text>
        <dbReference type="Rhea" id="RHEA:18245"/>
        <dbReference type="ChEBI" id="CHEBI:15378"/>
        <dbReference type="ChEBI" id="CHEBI:30616"/>
        <dbReference type="ChEBI" id="CHEBI:57287"/>
        <dbReference type="ChEBI" id="CHEBI:57328"/>
        <dbReference type="ChEBI" id="CHEBI:456216"/>
        <dbReference type="EC" id="2.7.1.24"/>
    </reaction>
</comment>
<keyword evidence="3 7" id="KW-0418">Kinase</keyword>
<proteinExistence type="inferred from homology"/>
<dbReference type="SUPFAM" id="SSF52540">
    <property type="entry name" value="P-loop containing nucleoside triphosphate hydrolases"/>
    <property type="match status" value="1"/>
</dbReference>
<dbReference type="PROSITE" id="PS51219">
    <property type="entry name" value="DPCK"/>
    <property type="match status" value="1"/>
</dbReference>
<dbReference type="InterPro" id="IPR023346">
    <property type="entry name" value="Lysozyme-like_dom_sf"/>
</dbReference>
<dbReference type="Pfam" id="PF01121">
    <property type="entry name" value="CoaE"/>
    <property type="match status" value="1"/>
</dbReference>
<dbReference type="Pfam" id="PF01464">
    <property type="entry name" value="SLT"/>
    <property type="match status" value="1"/>
</dbReference>
<dbReference type="GO" id="GO:0004140">
    <property type="term" value="F:dephospho-CoA kinase activity"/>
    <property type="evidence" value="ECO:0007669"/>
    <property type="project" value="UniProtKB-UniRule"/>
</dbReference>
<comment type="similarity">
    <text evidence="3">Belongs to the CoaE family.</text>
</comment>
<organism evidence="7 8">
    <name type="scientific">Parvimonas micra</name>
    <dbReference type="NCBI Taxonomy" id="33033"/>
    <lineage>
        <taxon>Bacteria</taxon>
        <taxon>Bacillati</taxon>
        <taxon>Bacillota</taxon>
        <taxon>Tissierellia</taxon>
        <taxon>Tissierellales</taxon>
        <taxon>Peptoniphilaceae</taxon>
        <taxon>Parvimonas</taxon>
    </lineage>
</organism>
<dbReference type="HAMAP" id="MF_00376">
    <property type="entry name" value="Dephospho_CoA_kinase"/>
    <property type="match status" value="1"/>
</dbReference>
<keyword evidence="5" id="KW-0812">Transmembrane</keyword>